<dbReference type="InterPro" id="IPR013022">
    <property type="entry name" value="Xyl_isomerase-like_TIM-brl"/>
</dbReference>
<dbReference type="InterPro" id="IPR036237">
    <property type="entry name" value="Xyl_isomerase-like_sf"/>
</dbReference>
<accession>A0ABN9VR32</accession>
<dbReference type="InterPro" id="IPR050417">
    <property type="entry name" value="Sugar_Epim/Isomerase"/>
</dbReference>
<evidence type="ECO:0000256" key="2">
    <source>
        <dbReference type="SAM" id="MobiDB-lite"/>
    </source>
</evidence>
<sequence>MAAARPPALFAANLSTLWPEAPFLARFALARRAGFRLVEAQWPQHEATAPQVREQLDRHGLRMVLMNLSAGSRSGDLGLAADPSREREFEASLAEGRAFAAEVGVPKVHCLAGMAAAGVEGAAAQGCYVERLRRAADALGEDGRQLLIEPLSVPGYHLGSLGHAMATLEEVDRTNARLQFDFYHVQRLQGNVAEALRSCLGRIGHVQLAGVPGRHEPDEDRSLRDGGPCKRGSARPPDLAGPCEDPFWLTRVSEPLVAARRPRILADPGSRSPA</sequence>
<dbReference type="PANTHER" id="PTHR43489:SF6">
    <property type="entry name" value="HYDROXYPYRUVATE ISOMERASE-RELATED"/>
    <property type="match status" value="1"/>
</dbReference>
<dbReference type="PANTHER" id="PTHR43489">
    <property type="entry name" value="ISOMERASE"/>
    <property type="match status" value="1"/>
</dbReference>
<dbReference type="Gene3D" id="3.20.20.150">
    <property type="entry name" value="Divalent-metal-dependent TIM barrel enzymes"/>
    <property type="match status" value="1"/>
</dbReference>
<feature type="domain" description="Xylose isomerase-like TIM barrel" evidence="3">
    <location>
        <begin position="27"/>
        <end position="218"/>
    </location>
</feature>
<protein>
    <recommendedName>
        <fullName evidence="3">Xylose isomerase-like TIM barrel domain-containing protein</fullName>
    </recommendedName>
</protein>
<gene>
    <name evidence="4" type="ORF">PCOR1329_LOCUS60476</name>
</gene>
<name>A0ABN9VR32_9DINO</name>
<feature type="region of interest" description="Disordered" evidence="2">
    <location>
        <begin position="210"/>
        <end position="242"/>
    </location>
</feature>
<reference evidence="4" key="1">
    <citation type="submission" date="2023-10" db="EMBL/GenBank/DDBJ databases">
        <authorList>
            <person name="Chen Y."/>
            <person name="Shah S."/>
            <person name="Dougan E. K."/>
            <person name="Thang M."/>
            <person name="Chan C."/>
        </authorList>
    </citation>
    <scope>NUCLEOTIDE SEQUENCE [LARGE SCALE GENOMIC DNA]</scope>
</reference>
<keyword evidence="1" id="KW-0413">Isomerase</keyword>
<organism evidence="4 5">
    <name type="scientific">Prorocentrum cordatum</name>
    <dbReference type="NCBI Taxonomy" id="2364126"/>
    <lineage>
        <taxon>Eukaryota</taxon>
        <taxon>Sar</taxon>
        <taxon>Alveolata</taxon>
        <taxon>Dinophyceae</taxon>
        <taxon>Prorocentrales</taxon>
        <taxon>Prorocentraceae</taxon>
        <taxon>Prorocentrum</taxon>
    </lineage>
</organism>
<keyword evidence="5" id="KW-1185">Reference proteome</keyword>
<comment type="caution">
    <text evidence="4">The sequence shown here is derived from an EMBL/GenBank/DDBJ whole genome shotgun (WGS) entry which is preliminary data.</text>
</comment>
<dbReference type="SUPFAM" id="SSF51658">
    <property type="entry name" value="Xylose isomerase-like"/>
    <property type="match status" value="1"/>
</dbReference>
<dbReference type="Pfam" id="PF01261">
    <property type="entry name" value="AP_endonuc_2"/>
    <property type="match status" value="1"/>
</dbReference>
<evidence type="ECO:0000259" key="3">
    <source>
        <dbReference type="Pfam" id="PF01261"/>
    </source>
</evidence>
<feature type="compositionally biased region" description="Basic and acidic residues" evidence="2">
    <location>
        <begin position="213"/>
        <end position="228"/>
    </location>
</feature>
<evidence type="ECO:0000313" key="5">
    <source>
        <dbReference type="Proteomes" id="UP001189429"/>
    </source>
</evidence>
<dbReference type="Proteomes" id="UP001189429">
    <property type="component" value="Unassembled WGS sequence"/>
</dbReference>
<proteinExistence type="predicted"/>
<evidence type="ECO:0000313" key="4">
    <source>
        <dbReference type="EMBL" id="CAK0875933.1"/>
    </source>
</evidence>
<dbReference type="EMBL" id="CAUYUJ010017574">
    <property type="protein sequence ID" value="CAK0875933.1"/>
    <property type="molecule type" value="Genomic_DNA"/>
</dbReference>
<evidence type="ECO:0000256" key="1">
    <source>
        <dbReference type="ARBA" id="ARBA00023235"/>
    </source>
</evidence>